<evidence type="ECO:0000313" key="2">
    <source>
        <dbReference type="EMBL" id="NVO55461.1"/>
    </source>
</evidence>
<keyword evidence="1" id="KW-0732">Signal</keyword>
<gene>
    <name evidence="2" type="ORF">HW561_06635</name>
</gene>
<dbReference type="SUPFAM" id="SSF52096">
    <property type="entry name" value="ClpP/crotonase"/>
    <property type="match status" value="1"/>
</dbReference>
<reference evidence="2 3" key="1">
    <citation type="submission" date="2020-06" db="EMBL/GenBank/DDBJ databases">
        <authorList>
            <person name="Cao W.R."/>
        </authorList>
    </citation>
    <scope>NUCLEOTIDE SEQUENCE [LARGE SCALE GENOMIC DNA]</scope>
    <source>
        <strain evidence="2 3">B1Z28</strain>
    </source>
</reference>
<evidence type="ECO:0000256" key="1">
    <source>
        <dbReference type="SAM" id="SignalP"/>
    </source>
</evidence>
<dbReference type="EMBL" id="JABXWT010000002">
    <property type="protein sequence ID" value="NVO55461.1"/>
    <property type="molecule type" value="Genomic_DNA"/>
</dbReference>
<accession>A0ABX2PPX1</accession>
<keyword evidence="3" id="KW-1185">Reference proteome</keyword>
<dbReference type="InterPro" id="IPR029045">
    <property type="entry name" value="ClpP/crotonase-like_dom_sf"/>
</dbReference>
<dbReference type="RefSeq" id="WP_176862938.1">
    <property type="nucleotide sequence ID" value="NZ_JABXWT010000002.1"/>
</dbReference>
<protein>
    <submittedName>
        <fullName evidence="2">Uncharacterized protein</fullName>
    </submittedName>
</protein>
<sequence>MLRFLLSTFLAAPTLSSPVLAGVWTETPDDPGEAVEFCIHDDCETTRYVTIGSSGNWAFFELANGYHTSTYSSALTKMSVTRASLDGKELSEQQFAAIRLRGLDDEPTSVDVPGDGRVVKITGPITKETTKAFGRILSNHPDLIGVSLDSSGGDGSHALLIGNAIWEGRLSTFIPAGARCAGACAVVFFSGYDRKAEGALSVSPLIDPKVDSIQLFDDLWTLLVHKAKNDVEIMGLYQALIWNQSVDLDQDSVGSEPISRDLPGDALNR</sequence>
<name>A0ABX2PPX1_9RHOB</name>
<comment type="caution">
    <text evidence="2">The sequence shown here is derived from an EMBL/GenBank/DDBJ whole genome shotgun (WGS) entry which is preliminary data.</text>
</comment>
<evidence type="ECO:0000313" key="3">
    <source>
        <dbReference type="Proteomes" id="UP000630805"/>
    </source>
</evidence>
<proteinExistence type="predicted"/>
<feature type="signal peptide" evidence="1">
    <location>
        <begin position="1"/>
        <end position="21"/>
    </location>
</feature>
<dbReference type="Proteomes" id="UP000630805">
    <property type="component" value="Unassembled WGS sequence"/>
</dbReference>
<organism evidence="2 3">
    <name type="scientific">Ruegeria haliotis</name>
    <dbReference type="NCBI Taxonomy" id="2747601"/>
    <lineage>
        <taxon>Bacteria</taxon>
        <taxon>Pseudomonadati</taxon>
        <taxon>Pseudomonadota</taxon>
        <taxon>Alphaproteobacteria</taxon>
        <taxon>Rhodobacterales</taxon>
        <taxon>Roseobacteraceae</taxon>
        <taxon>Ruegeria</taxon>
    </lineage>
</organism>
<feature type="chain" id="PRO_5046443498" evidence="1">
    <location>
        <begin position="22"/>
        <end position="269"/>
    </location>
</feature>